<dbReference type="Gene3D" id="3.30.420.10">
    <property type="entry name" value="Ribonuclease H-like superfamily/Ribonuclease H"/>
    <property type="match status" value="1"/>
</dbReference>
<evidence type="ECO:0000256" key="9">
    <source>
        <dbReference type="ARBA" id="ARBA00022833"/>
    </source>
</evidence>
<organism evidence="17 18">
    <name type="scientific">Paramuricea clavata</name>
    <name type="common">Red gorgonian</name>
    <name type="synonym">Violescent sea-whip</name>
    <dbReference type="NCBI Taxonomy" id="317549"/>
    <lineage>
        <taxon>Eukaryota</taxon>
        <taxon>Metazoa</taxon>
        <taxon>Cnidaria</taxon>
        <taxon>Anthozoa</taxon>
        <taxon>Octocorallia</taxon>
        <taxon>Malacalcyonacea</taxon>
        <taxon>Plexauridae</taxon>
        <taxon>Paramuricea</taxon>
    </lineage>
</organism>
<dbReference type="AlphaFoldDB" id="A0A6S7I210"/>
<evidence type="ECO:0000256" key="8">
    <source>
        <dbReference type="ARBA" id="ARBA00022771"/>
    </source>
</evidence>
<evidence type="ECO:0000256" key="13">
    <source>
        <dbReference type="ARBA" id="ARBA00023125"/>
    </source>
</evidence>
<dbReference type="GO" id="GO:0008270">
    <property type="term" value="F:zinc ion binding"/>
    <property type="evidence" value="ECO:0007669"/>
    <property type="project" value="UniProtKB-KW"/>
</dbReference>
<keyword evidence="10 15" id="KW-0239">DNA-directed DNA polymerase</keyword>
<evidence type="ECO:0000313" key="17">
    <source>
        <dbReference type="EMBL" id="CAB4010997.1"/>
    </source>
</evidence>
<evidence type="ECO:0000256" key="11">
    <source>
        <dbReference type="ARBA" id="ARBA00023004"/>
    </source>
</evidence>
<reference evidence="17" key="1">
    <citation type="submission" date="2020-04" db="EMBL/GenBank/DDBJ databases">
        <authorList>
            <person name="Alioto T."/>
            <person name="Alioto T."/>
            <person name="Gomez Garrido J."/>
        </authorList>
    </citation>
    <scope>NUCLEOTIDE SEQUENCE</scope>
    <source>
        <strain evidence="17">A484AB</strain>
    </source>
</reference>
<evidence type="ECO:0000256" key="5">
    <source>
        <dbReference type="ARBA" id="ARBA00022695"/>
    </source>
</evidence>
<evidence type="ECO:0000256" key="10">
    <source>
        <dbReference type="ARBA" id="ARBA00022932"/>
    </source>
</evidence>
<keyword evidence="5 15" id="KW-0548">Nucleotidyltransferase</keyword>
<comment type="function">
    <text evidence="15">DNA polymerase II participates in chromosomal DNA replication.</text>
</comment>
<gene>
    <name evidence="17" type="ORF">PACLA_8A056615</name>
</gene>
<keyword evidence="3 15" id="KW-0004">4Fe-4S</keyword>
<keyword evidence="4 15" id="KW-0808">Transferase</keyword>
<dbReference type="GO" id="GO:0003677">
    <property type="term" value="F:DNA binding"/>
    <property type="evidence" value="ECO:0007669"/>
    <property type="project" value="UniProtKB-KW"/>
</dbReference>
<dbReference type="PANTHER" id="PTHR10670:SF0">
    <property type="entry name" value="DNA POLYMERASE EPSILON CATALYTIC SUBUNIT A"/>
    <property type="match status" value="1"/>
</dbReference>
<dbReference type="EC" id="2.7.7.7" evidence="15"/>
<dbReference type="GO" id="GO:0008310">
    <property type="term" value="F:single-stranded DNA 3'-5' DNA exonuclease activity"/>
    <property type="evidence" value="ECO:0007669"/>
    <property type="project" value="TreeGrafter"/>
</dbReference>
<dbReference type="GO" id="GO:0006272">
    <property type="term" value="P:leading strand elongation"/>
    <property type="evidence" value="ECO:0007669"/>
    <property type="project" value="TreeGrafter"/>
</dbReference>
<accession>A0A6S7I210</accession>
<feature type="non-terminal residue" evidence="17">
    <location>
        <position position="1"/>
    </location>
</feature>
<dbReference type="InterPro" id="IPR006172">
    <property type="entry name" value="DNA-dir_DNA_pol_B"/>
</dbReference>
<dbReference type="PANTHER" id="PTHR10670">
    <property type="entry name" value="DNA POLYMERASE EPSILON CATALYTIC SUBUNIT A"/>
    <property type="match status" value="1"/>
</dbReference>
<dbReference type="GO" id="GO:0000166">
    <property type="term" value="F:nucleotide binding"/>
    <property type="evidence" value="ECO:0007669"/>
    <property type="project" value="InterPro"/>
</dbReference>
<comment type="catalytic activity">
    <reaction evidence="15">
        <text>DNA(n) + a 2'-deoxyribonucleoside 5'-triphosphate = DNA(n+1) + diphosphate</text>
        <dbReference type="Rhea" id="RHEA:22508"/>
        <dbReference type="Rhea" id="RHEA-COMP:17339"/>
        <dbReference type="Rhea" id="RHEA-COMP:17340"/>
        <dbReference type="ChEBI" id="CHEBI:33019"/>
        <dbReference type="ChEBI" id="CHEBI:61560"/>
        <dbReference type="ChEBI" id="CHEBI:173112"/>
        <dbReference type="EC" id="2.7.7.7"/>
    </reaction>
</comment>
<protein>
    <recommendedName>
        <fullName evidence="15">DNA polymerase epsilon catalytic subunit</fullName>
        <ecNumber evidence="15">2.7.7.7</ecNumber>
    </recommendedName>
</protein>
<dbReference type="Pfam" id="PF03104">
    <property type="entry name" value="DNA_pol_B_exo1"/>
    <property type="match status" value="1"/>
</dbReference>
<dbReference type="InterPro" id="IPR036397">
    <property type="entry name" value="RNaseH_sf"/>
</dbReference>
<dbReference type="CDD" id="cd05779">
    <property type="entry name" value="DNA_polB_epsilon_exo"/>
    <property type="match status" value="1"/>
</dbReference>
<evidence type="ECO:0000313" key="18">
    <source>
        <dbReference type="Proteomes" id="UP001152795"/>
    </source>
</evidence>
<comment type="caution">
    <text evidence="17">The sequence shown here is derived from an EMBL/GenBank/DDBJ whole genome shotgun (WGS) entry which is preliminary data.</text>
</comment>
<keyword evidence="14 15" id="KW-0539">Nucleus</keyword>
<dbReference type="InterPro" id="IPR012337">
    <property type="entry name" value="RNaseH-like_sf"/>
</dbReference>
<keyword evidence="11 15" id="KW-0408">Iron</keyword>
<comment type="similarity">
    <text evidence="2 15">Belongs to the DNA polymerase type-B family.</text>
</comment>
<proteinExistence type="inferred from homology"/>
<comment type="cofactor">
    <cofactor evidence="15">
        <name>[4Fe-4S] cluster</name>
        <dbReference type="ChEBI" id="CHEBI:49883"/>
    </cofactor>
</comment>
<feature type="domain" description="DNA-directed DNA polymerase family B exonuclease" evidence="16">
    <location>
        <begin position="224"/>
        <end position="430"/>
    </location>
</feature>
<evidence type="ECO:0000256" key="6">
    <source>
        <dbReference type="ARBA" id="ARBA00022705"/>
    </source>
</evidence>
<evidence type="ECO:0000256" key="12">
    <source>
        <dbReference type="ARBA" id="ARBA00023014"/>
    </source>
</evidence>
<evidence type="ECO:0000256" key="4">
    <source>
        <dbReference type="ARBA" id="ARBA00022679"/>
    </source>
</evidence>
<keyword evidence="9 15" id="KW-0862">Zinc</keyword>
<dbReference type="InterPro" id="IPR029703">
    <property type="entry name" value="POL2"/>
</dbReference>
<dbReference type="GO" id="GO:0003887">
    <property type="term" value="F:DNA-directed DNA polymerase activity"/>
    <property type="evidence" value="ECO:0007669"/>
    <property type="project" value="UniProtKB-KW"/>
</dbReference>
<evidence type="ECO:0000256" key="7">
    <source>
        <dbReference type="ARBA" id="ARBA00022723"/>
    </source>
</evidence>
<dbReference type="Gene3D" id="3.30.342.10">
    <property type="entry name" value="DNA Polymerase, chain B, domain 1"/>
    <property type="match status" value="1"/>
</dbReference>
<evidence type="ECO:0000256" key="14">
    <source>
        <dbReference type="ARBA" id="ARBA00023242"/>
    </source>
</evidence>
<dbReference type="GO" id="GO:0051539">
    <property type="term" value="F:4 iron, 4 sulfur cluster binding"/>
    <property type="evidence" value="ECO:0007669"/>
    <property type="project" value="UniProtKB-KW"/>
</dbReference>
<keyword evidence="8 15" id="KW-0863">Zinc-finger</keyword>
<keyword evidence="7 15" id="KW-0479">Metal-binding</keyword>
<keyword evidence="12 15" id="KW-0411">Iron-sulfur</keyword>
<evidence type="ECO:0000259" key="16">
    <source>
        <dbReference type="Pfam" id="PF03104"/>
    </source>
</evidence>
<dbReference type="SMART" id="SM00486">
    <property type="entry name" value="POLBc"/>
    <property type="match status" value="1"/>
</dbReference>
<sequence>SWISSILACKVFNFRSMFHIRTLGGYLRIGSSLQDESNSMEARILRIQTNELVDSKYGFDRYKDPADRLGWLINMHPAEVVDDDKKLISALDLYFIQEDGEKFRVPLPFKPYFYILAKKDTDREVATFLNRKFSGLLSSIETVPKEDLDLPNHLVGLRRSYIKLSFMNVNDLMKVKRAIMPAVRKNKERDNSNAAYNFVINMNQDDDERGAGSKHLDQMENIIDVREYDVPYHVRVAIDLKIHVGHWYKVKVRGGLYPEMERQDDLLDRPDPVVLAFDIETTKLPLKFPDSSIDSIMMISYMIDGQGYLITNREIISEEIEDFEYTPKPDYEGPIIVLNEPDEISLLNRFFEHIQEVKPSIFVTYNGDSFDWPFIEARALHHGLNMAEEIGFSPDSQEEYKSRAAIHMDCYRWVKRDSYLPVGSQNLKAVTKAKLRYDPIELDPEEMCRMASEQPQELSNYSVSDAVATYYLYMKYVHPFIFALCTIIPMEPDEVLRKGSGTLCEALLMVQAFHANVIFPNKQEQVYSKLTNDGHLLDSETYVGGHVEALESGVFRSDIKCKFRMAPPAFTNFEE</sequence>
<comment type="subcellular location">
    <subcellularLocation>
        <location evidence="1 15">Nucleus</location>
    </subcellularLocation>
</comment>
<dbReference type="GO" id="GO:0006287">
    <property type="term" value="P:base-excision repair, gap-filling"/>
    <property type="evidence" value="ECO:0007669"/>
    <property type="project" value="TreeGrafter"/>
</dbReference>
<dbReference type="SUPFAM" id="SSF53098">
    <property type="entry name" value="Ribonuclease H-like"/>
    <property type="match status" value="1"/>
</dbReference>
<keyword evidence="13 15" id="KW-0238">DNA-binding</keyword>
<dbReference type="InterPro" id="IPR006133">
    <property type="entry name" value="DNA-dir_DNA_pol_B_exonuc"/>
</dbReference>
<evidence type="ECO:0000256" key="15">
    <source>
        <dbReference type="RuleBase" id="RU365029"/>
    </source>
</evidence>
<dbReference type="EMBL" id="CACRXK020006993">
    <property type="protein sequence ID" value="CAB4010997.1"/>
    <property type="molecule type" value="Genomic_DNA"/>
</dbReference>
<feature type="non-terminal residue" evidence="17">
    <location>
        <position position="575"/>
    </location>
</feature>
<dbReference type="GO" id="GO:0000278">
    <property type="term" value="P:mitotic cell cycle"/>
    <property type="evidence" value="ECO:0007669"/>
    <property type="project" value="TreeGrafter"/>
</dbReference>
<evidence type="ECO:0000256" key="3">
    <source>
        <dbReference type="ARBA" id="ARBA00022485"/>
    </source>
</evidence>
<dbReference type="GO" id="GO:0008622">
    <property type="term" value="C:epsilon DNA polymerase complex"/>
    <property type="evidence" value="ECO:0007669"/>
    <property type="project" value="InterPro"/>
</dbReference>
<keyword evidence="6 15" id="KW-0235">DNA replication</keyword>
<dbReference type="GO" id="GO:0006297">
    <property type="term" value="P:nucleotide-excision repair, DNA gap filling"/>
    <property type="evidence" value="ECO:0007669"/>
    <property type="project" value="TreeGrafter"/>
</dbReference>
<evidence type="ECO:0000256" key="2">
    <source>
        <dbReference type="ARBA" id="ARBA00005755"/>
    </source>
</evidence>
<keyword evidence="18" id="KW-1185">Reference proteome</keyword>
<dbReference type="GO" id="GO:0045004">
    <property type="term" value="P:DNA replication proofreading"/>
    <property type="evidence" value="ECO:0007669"/>
    <property type="project" value="TreeGrafter"/>
</dbReference>
<name>A0A6S7I210_PARCT</name>
<dbReference type="FunFam" id="3.30.420.10:FF:000010">
    <property type="entry name" value="DNA polymerase epsilon catalytic subunit"/>
    <property type="match status" value="1"/>
</dbReference>
<dbReference type="Proteomes" id="UP001152795">
    <property type="component" value="Unassembled WGS sequence"/>
</dbReference>
<evidence type="ECO:0000256" key="1">
    <source>
        <dbReference type="ARBA" id="ARBA00004123"/>
    </source>
</evidence>
<dbReference type="OrthoDB" id="10006192at2759"/>